<reference evidence="2" key="1">
    <citation type="submission" date="2019-06" db="EMBL/GenBank/DDBJ databases">
        <authorList>
            <person name="Deangelis K."/>
            <person name="Huntemann M."/>
            <person name="Clum A."/>
            <person name="Pillay M."/>
            <person name="Palaniappan K."/>
            <person name="Varghese N."/>
            <person name="Mikhailova N."/>
            <person name="Stamatis D."/>
            <person name="Reddy T."/>
            <person name="Daum C."/>
            <person name="Shapiro N."/>
            <person name="Ivanova N."/>
            <person name="Kyrpides N."/>
            <person name="Woyke T."/>
        </authorList>
    </citation>
    <scope>NUCLEOTIDE SEQUENCE [LARGE SCALE GENOMIC DNA]</scope>
    <source>
        <strain evidence="2">128R</strain>
    </source>
</reference>
<dbReference type="SUPFAM" id="SSF52518">
    <property type="entry name" value="Thiamin diphosphate-binding fold (THDP-binding)"/>
    <property type="match status" value="1"/>
</dbReference>
<dbReference type="PANTHER" id="PTHR47514:SF2">
    <property type="entry name" value="TRANSKETOLASE"/>
    <property type="match status" value="1"/>
</dbReference>
<accession>A0A559TAD9</accession>
<dbReference type="InterPro" id="IPR029061">
    <property type="entry name" value="THDP-binding"/>
</dbReference>
<organism evidence="2">
    <name type="scientific">Serratia fonticola</name>
    <dbReference type="NCBI Taxonomy" id="47917"/>
    <lineage>
        <taxon>Bacteria</taxon>
        <taxon>Pseudomonadati</taxon>
        <taxon>Pseudomonadota</taxon>
        <taxon>Gammaproteobacteria</taxon>
        <taxon>Enterobacterales</taxon>
        <taxon>Yersiniaceae</taxon>
        <taxon>Serratia</taxon>
    </lineage>
</organism>
<reference evidence="2" key="2">
    <citation type="submission" date="2019-08" db="EMBL/GenBank/DDBJ databases">
        <title>Investigation of anaerobic lignin degradation for improved lignocellulosic biofuels.</title>
        <authorList>
            <person name="Deangelis K.PhD."/>
        </authorList>
    </citation>
    <scope>NUCLEOTIDE SEQUENCE [LARGE SCALE GENOMIC DNA]</scope>
    <source>
        <strain evidence="2">128R</strain>
    </source>
</reference>
<dbReference type="Pfam" id="PF00456">
    <property type="entry name" value="Transketolase_N"/>
    <property type="match status" value="1"/>
</dbReference>
<dbReference type="AlphaFoldDB" id="A0A559TAD9"/>
<dbReference type="OrthoDB" id="8732661at2"/>
<gene>
    <name evidence="2" type="ORF">FHU10_4208</name>
</gene>
<evidence type="ECO:0000313" key="2">
    <source>
        <dbReference type="EMBL" id="TVZ71576.1"/>
    </source>
</evidence>
<evidence type="ECO:0000259" key="1">
    <source>
        <dbReference type="Pfam" id="PF00456"/>
    </source>
</evidence>
<dbReference type="PANTHER" id="PTHR47514">
    <property type="entry name" value="TRANSKETOLASE N-TERMINAL SECTION-RELATED"/>
    <property type="match status" value="1"/>
</dbReference>
<feature type="domain" description="Transketolase N-terminal" evidence="1">
    <location>
        <begin position="27"/>
        <end position="230"/>
    </location>
</feature>
<dbReference type="Gene3D" id="3.40.50.970">
    <property type="match status" value="1"/>
</dbReference>
<dbReference type="InterPro" id="IPR005474">
    <property type="entry name" value="Transketolase_N"/>
</dbReference>
<sequence length="244" mass="26900">MTHLLQTPLYRDKLNYYLSLMTGDEKHAPSSISTLDVLWILYDRILHISPETVESKFRDRFFLSKGHGPMALYAVLALKGFISPDILNTYGEFNSVLGYHPDRTKLSCIEISSGSLGHGLSMAIGSLLALKAQKIEGPSHWVLLGDAELDEGSNHEAIVFAGRQGLAELNVVVIDNDSSTLGWPGGIGNRFMIEGWEVSYVDGRDHEALYTAFKKKHPIKPHAIIAIVETKSGTHRRTTAGVAE</sequence>
<protein>
    <submittedName>
        <fullName evidence="2">Transketolase</fullName>
    </submittedName>
</protein>
<dbReference type="EMBL" id="VISQ01000001">
    <property type="protein sequence ID" value="TVZ71576.1"/>
    <property type="molecule type" value="Genomic_DNA"/>
</dbReference>
<comment type="caution">
    <text evidence="2">The sequence shown here is derived from an EMBL/GenBank/DDBJ whole genome shotgun (WGS) entry which is preliminary data.</text>
</comment>
<proteinExistence type="predicted"/>
<name>A0A559TAD9_SERFO</name>